<feature type="region of interest" description="Disordered" evidence="3">
    <location>
        <begin position="1"/>
        <end position="35"/>
    </location>
</feature>
<feature type="transmembrane region" description="Helical" evidence="4">
    <location>
        <begin position="236"/>
        <end position="255"/>
    </location>
</feature>
<keyword evidence="2" id="KW-0802">TPR repeat</keyword>
<keyword evidence="6" id="KW-0670">Pyruvate</keyword>
<dbReference type="GO" id="GO:0005829">
    <property type="term" value="C:cytosol"/>
    <property type="evidence" value="ECO:0007669"/>
    <property type="project" value="TreeGrafter"/>
</dbReference>
<dbReference type="GO" id="GO:0016560">
    <property type="term" value="P:protein import into peroxisome matrix, docking"/>
    <property type="evidence" value="ECO:0007669"/>
    <property type="project" value="TreeGrafter"/>
</dbReference>
<feature type="compositionally biased region" description="Polar residues" evidence="3">
    <location>
        <begin position="1386"/>
        <end position="1400"/>
    </location>
</feature>
<keyword evidence="7" id="KW-1185">Reference proteome</keyword>
<feature type="transmembrane region" description="Helical" evidence="4">
    <location>
        <begin position="267"/>
        <end position="285"/>
    </location>
</feature>
<feature type="compositionally biased region" description="Basic and acidic residues" evidence="3">
    <location>
        <begin position="1806"/>
        <end position="1816"/>
    </location>
</feature>
<dbReference type="EMBL" id="LSRX01000681">
    <property type="protein sequence ID" value="OLP91050.1"/>
    <property type="molecule type" value="Genomic_DNA"/>
</dbReference>
<evidence type="ECO:0000256" key="4">
    <source>
        <dbReference type="SAM" id="Phobius"/>
    </source>
</evidence>
<evidence type="ECO:0000256" key="2">
    <source>
        <dbReference type="ARBA" id="ARBA00022803"/>
    </source>
</evidence>
<gene>
    <name evidence="6" type="primary">PPT1</name>
    <name evidence="6" type="ORF">AK812_SmicGene27300</name>
</gene>
<evidence type="ECO:0000256" key="1">
    <source>
        <dbReference type="ARBA" id="ARBA00022737"/>
    </source>
</evidence>
<feature type="region of interest" description="Disordered" evidence="3">
    <location>
        <begin position="179"/>
        <end position="221"/>
    </location>
</feature>
<keyword evidence="4" id="KW-0472">Membrane</keyword>
<evidence type="ECO:0000259" key="5">
    <source>
        <dbReference type="Pfam" id="PF03151"/>
    </source>
</evidence>
<accession>A0A1Q9D7B3</accession>
<feature type="region of interest" description="Disordered" evidence="3">
    <location>
        <begin position="1806"/>
        <end position="1855"/>
    </location>
</feature>
<feature type="region of interest" description="Disordered" evidence="3">
    <location>
        <begin position="2721"/>
        <end position="2749"/>
    </location>
</feature>
<dbReference type="Pfam" id="PF03151">
    <property type="entry name" value="TPT"/>
    <property type="match status" value="1"/>
</dbReference>
<protein>
    <submittedName>
        <fullName evidence="6">Phosphoenolpyruvate/phosphate translocator 1, chloroplastic</fullName>
    </submittedName>
</protein>
<evidence type="ECO:0000256" key="3">
    <source>
        <dbReference type="SAM" id="MobiDB-lite"/>
    </source>
</evidence>
<evidence type="ECO:0000313" key="7">
    <source>
        <dbReference type="Proteomes" id="UP000186817"/>
    </source>
</evidence>
<reference evidence="6 7" key="1">
    <citation type="submission" date="2016-02" db="EMBL/GenBank/DDBJ databases">
        <title>Genome analysis of coral dinoflagellate symbionts highlights evolutionary adaptations to a symbiotic lifestyle.</title>
        <authorList>
            <person name="Aranda M."/>
            <person name="Li Y."/>
            <person name="Liew Y.J."/>
            <person name="Baumgarten S."/>
            <person name="Simakov O."/>
            <person name="Wilson M."/>
            <person name="Piel J."/>
            <person name="Ashoor H."/>
            <person name="Bougouffa S."/>
            <person name="Bajic V.B."/>
            <person name="Ryu T."/>
            <person name="Ravasi T."/>
            <person name="Bayer T."/>
            <person name="Micklem G."/>
            <person name="Kim H."/>
            <person name="Bhak J."/>
            <person name="Lajeunesse T.C."/>
            <person name="Voolstra C.R."/>
        </authorList>
    </citation>
    <scope>NUCLEOTIDE SEQUENCE [LARGE SCALE GENOMIC DNA]</scope>
    <source>
        <strain evidence="6 7">CCMP2467</strain>
    </source>
</reference>
<feature type="domain" description="Sugar phosphate transporter" evidence="5">
    <location>
        <begin position="1155"/>
        <end position="1296"/>
    </location>
</feature>
<feature type="compositionally biased region" description="Low complexity" evidence="3">
    <location>
        <begin position="2729"/>
        <end position="2744"/>
    </location>
</feature>
<keyword evidence="4" id="KW-1133">Transmembrane helix</keyword>
<dbReference type="InterPro" id="IPR024111">
    <property type="entry name" value="PEX5/PEX5L"/>
</dbReference>
<dbReference type="GO" id="GO:0005052">
    <property type="term" value="F:peroxisome matrix targeting signal-1 binding"/>
    <property type="evidence" value="ECO:0007669"/>
    <property type="project" value="TreeGrafter"/>
</dbReference>
<dbReference type="GO" id="GO:0005778">
    <property type="term" value="C:peroxisomal membrane"/>
    <property type="evidence" value="ECO:0007669"/>
    <property type="project" value="TreeGrafter"/>
</dbReference>
<comment type="caution">
    <text evidence="6">The sequence shown here is derived from an EMBL/GenBank/DDBJ whole genome shotgun (WGS) entry which is preliminary data.</text>
</comment>
<feature type="compositionally biased region" description="Basic and acidic residues" evidence="3">
    <location>
        <begin position="211"/>
        <end position="220"/>
    </location>
</feature>
<proteinExistence type="predicted"/>
<keyword evidence="1" id="KW-0677">Repeat</keyword>
<keyword evidence="4" id="KW-0812">Transmembrane</keyword>
<sequence>MAVPQAHVPHCPPPAYPAAPPGYEQAVPQGPPGLDEPRLRMPQDMLSHFSQRVNHATGHAELQVVAELRRMESSMNALADKVRRVEMLLSQKDKAKGGEAVMQDKLERLLMKMEQKREQELQTIKRDLHQTIIVHNHNADLMADHKAAIATIHASIEEPQEDTPSLAQVNEPGEALRATMEEKTSVPPHQPKAKARHRAASPAPKVNSSAKPKETTERGCVEAPVQSSRDWLHETLAMLLWILLLVITQLLMIIFAKRCTGHAPLPLLLCLAQFAISVILSSSIGHPLNHTAELFAVYVATDLYKKGEPVLTGNSDLPIILLADANSRLGSSVSPAVSSLDPETETPAGEVFHEFLLQQQLCLPSTFITCHHGESWTWISPQGDKHRIDYVGLPQEWSGFDLRSYTWPTLETMQKRYDHIPACLRCRFRKADTAMNRPRATFRRKACRPNDLDPHVRMSQFTECLQQAPMPAWTQDVDMHFAAFVRAWTEAGSQAMNRTAALPRQSFLTADTMHLVDIRKALRTYLRQEERALNQLRLMFGFAGFVLHSQQRSAAASARARARHSLHALNVSIARAWSMLNHTCRLLREAVKRDRNRYLQQLVQEVGLADLSCPKQLYRKVRRAIPKAAAARRSGFVALPAVELLDGSLATSGEAKEQRWREHFAEQESGTPVTKDEYSALVLRSDGDRAAGSFVFDPRLLPSMLSIETAIHGLSRSKAAGPDGITAELLKLSPTQAARHLVGLHLKCVLAVREPVEYKGGALMTLAKKAGASFSCGRFRSILLSSVAGKLFHRDLRDKLTPALEAMCHDLHGGVRPGIGVDTISLTVKCFQTATKHAGLLPALVFYDVRAAYYQVLRECLTGAELDDAILLRLFTRLGVPAAAFTELKSQLARIAILSESGCTPHTVAMMREVFVGTWFRLDHSVPLVSTAAGVRPGDPLADVLFALSFSAYTKVVQDALEHAGLGTPVPAPAKAPPWTDEVADGYLGPASWADDFVAMHSAPTPVELISQVCQATSLYLTHATANGIELAFAVDKTAVVLPPSASFDAAIHAGTADAPPHLMIADAITGQQKQLPIVQAYKHLGGIITSTHTVVPEIHYRHAQACLPCFWTITAFQGGGTLLETAFPSPVQSRERASKAVSKGAPRLLAPRAVLPDILPLSAVWTGGFVMFNAAALYMSPGMVNVIRCMEPVATVCVGAGLGQRFSWQVLATLVPICGGVAMASLTSGGLSTTGICLAMISNVAFCCRSFCLQRLRRNPQNKLDDLAVFFNVSWTATLVLPLLQIPLEGSQVLPTLQGLAPDQLWIFAAVQAMEQSLIDVISQDGDLVVEALSNIPPAARGRLQTMIVLAEEVVIQAAHGRQLVIDTGLGTASWYVDPDVDASQPEQSDPAASSTTVVQSWADVTDPPASVVQPSQVFVVGQGQPTQQPDAVQAATAQAKTKGGAPAKTPPVKAMPTQALFRPSQAARVLPFTLPSLSDAVLLQGLAPTADTDSLFQPVQDAAMSNVSDSAVTFRHKALQHGIPESSLDAWEKEGIATYSQLLFRVASAPNQTDPAKLQALLDSMTPKADAVVSSAVHRLLFEAGTFVVAELRQTLEAPAGEPSRRLSAQERNSRLEALQTKLGAFRIAGQFEPSHQLIDLCSAMVVDQAIRHIPLHRCSCRGQEVSSVKKDETLLRLDNAALRLASKPQPLKVDLSTELRVSQALSRRGLALEMAGVASFQVHEEYARSLLEHLHRQPPPRFDPPGIDALIRADRELWTRVSEQVKSDFAGPGKSGVVDSAIQTWQHSMQVAYFLVPVPKPEKPEKQPLKRTWDQTTSSAFTDKGAKGKGKGKFMSQAWQSGKGGKGTTDSSATAGPNFAEAWAVCRSIQAHNQKVLLDLVQSSRVTAVCQAQPHLQPRFRHQPCTETSSGDAELDQSLWELTLEEWRFAVRQGSKIRPIDDMSISLVNQTLGGQKQGLKGRTFDLKWAFKQLGVADEDLAFSKDTVSVEASMLLLFKLMGWQAALTGSKASGFAECFVSLGIAYLLPKQPGLPVSLQNTEARRKEVATTCLRALHTDTFSPAESLAFAGRLRWLDAQTFGRVGRIAFRTILQHGMKPGRRAQTQLTTQLRDALTWVLENVPNAQPRAFYKQQSVNVFTDGSFEQGVGQMGGVLCDSTGWPKEWFQASVPPDVLRSWGSDGTVHPILQCELLAVSIAAMVWGPQLSRQNVTWWIDNDAARHCLISAKGYPESNRLLVQAVLVVEYSHEIHSWFARVPSISNPADAPSRGEQASFLSGAKEEEIKEQGQTKPLPQPALPQPKLRVFRQWKPQDSQAERQAALSKWSQLLRAVPHFFAEETQLEVVHEDSQLELGNLDLRFAKKSTNTLLNRVSSLRRFAAWTVKSFPREPLSESLVFLYCQHVSRTQPDSSAPDQLCQALNFADGVLVLQAPAKELLSQRVQEGLAHQCMRKQKPPKQAAALTTEQVLWLQTVAESDDVQYERYIAATFLFMLYARARHSDIRRCREILVDSDADGNPVYIECQVLNPKQTKASQRRNLFLPLVASAAGIAQTSWALEWLQLRRHLGLVSHGSIVDSPLLPELAADGSLLQTNMDAATASRWLRCLLSKQPGCSPDALLKCSSQGLKATCLSWCMKFPVSDSDQTLLGYHSRGKSASALSYGRDALAGLLRSLEQVLSAVRKGEFKPDSTRSGRWQQCSLTQSSAASSSSVVPASAVPDTALPSTVSDSDSSESAQSSSASSNEEPQQLQSVSHSLALVAGDPGFQFLSNVKSGIVHISRVNDDRLLCGRTVFSSLQKQDVVDFSHTQACITCQSVADGLIAGYACEQHVLLLVPVCPVACDDPAQPAGGLHQNRSFGRHGNCDGDVGFESAEAFSVLTPVVKALMIVVLTAYYGDEMSLLKALGCVLSVGGGYLFTLAKSRHAKQMYEHLAQIAATLEESAQQDIDVNDLLERGEGILQRVGKTLAASASMYHHPPSMPPGAVPGSAMPPYGPPEAYLGPSEMMHYNAHQYYGHHPHFSPPMQYPPHHLMMRCAMRPFFKPDSCSVDGLAGNPLSRAFDSLTGDQHHAQQMREGYMSGGMRPPLGGLGGQMMDPMMGRNELEDAWQAGPGMRGPRMGPGPGPTMSEQFMQHMASPGAMGAEPGLFDKPTFRKADTWHGGGPVHAGPSPWAQEFAAGPAMAGPMMSPNASLDLENAWQAGPAQNPAALHPASMDGAWKQAQAGPAGAAMSSTGPMGPMMGPMMGMGMSMGPMMGMGMGPMLRGPQTGPLMPAPAMAAAAPAPAVTADVAAKEAAPIETITEEAPQVEEADLGQAAQMVEMLRSSGNTKLANSKFVNFIDLVSKGDLQFKENTVIDREGNQVDWEALYDTDLATASSTDRAQMETMWKASADGSGMEAVLNRAGMNHPLGMEDFEGDLDFGGMAKQRDILQEVLGNREEADAALEQMLRGFDDFDPLTMDLGAIQRAKEYKFAEENPFSEITDPLAEAIRLIREGAMTLLDNAETSNDEFLDEHLNVTLDTGATRSTSLLTRLLDFKFNPATFEQVCRMVASAKSPSSEAEVRRKAAEKTSQILEHEDQETHVF</sequence>
<dbReference type="Proteomes" id="UP000186817">
    <property type="component" value="Unassembled WGS sequence"/>
</dbReference>
<dbReference type="OrthoDB" id="446430at2759"/>
<evidence type="ECO:0000313" key="6">
    <source>
        <dbReference type="EMBL" id="OLP91050.1"/>
    </source>
</evidence>
<feature type="region of interest" description="Disordered" evidence="3">
    <location>
        <begin position="1379"/>
        <end position="1400"/>
    </location>
</feature>
<name>A0A1Q9D7B3_SYMMI</name>
<dbReference type="InterPro" id="IPR004853">
    <property type="entry name" value="Sugar_P_trans_dom"/>
</dbReference>
<dbReference type="PANTHER" id="PTHR10130:SF0">
    <property type="entry name" value="GH08708P"/>
    <property type="match status" value="1"/>
</dbReference>
<dbReference type="PANTHER" id="PTHR10130">
    <property type="entry name" value="PEROXISOMAL TARGETING SIGNAL 1 RECEPTOR PEX5"/>
    <property type="match status" value="1"/>
</dbReference>
<organism evidence="6 7">
    <name type="scientific">Symbiodinium microadriaticum</name>
    <name type="common">Dinoflagellate</name>
    <name type="synonym">Zooxanthella microadriatica</name>
    <dbReference type="NCBI Taxonomy" id="2951"/>
    <lineage>
        <taxon>Eukaryota</taxon>
        <taxon>Sar</taxon>
        <taxon>Alveolata</taxon>
        <taxon>Dinophyceae</taxon>
        <taxon>Suessiales</taxon>
        <taxon>Symbiodiniaceae</taxon>
        <taxon>Symbiodinium</taxon>
    </lineage>
</organism>
<feature type="compositionally biased region" description="Pro residues" evidence="3">
    <location>
        <begin position="10"/>
        <end position="20"/>
    </location>
</feature>